<accession>A0A8J3NGD4</accession>
<proteinExistence type="predicted"/>
<dbReference type="SUPFAM" id="SSF140453">
    <property type="entry name" value="EsxAB dimer-like"/>
    <property type="match status" value="1"/>
</dbReference>
<evidence type="ECO:0000313" key="2">
    <source>
        <dbReference type="Proteomes" id="UP000612808"/>
    </source>
</evidence>
<dbReference type="Proteomes" id="UP000612808">
    <property type="component" value="Unassembled WGS sequence"/>
</dbReference>
<keyword evidence="2" id="KW-1185">Reference proteome</keyword>
<dbReference type="Pfam" id="PF06013">
    <property type="entry name" value="WXG100"/>
    <property type="match status" value="1"/>
</dbReference>
<dbReference type="AlphaFoldDB" id="A0A8J3NGD4"/>
<reference evidence="1" key="1">
    <citation type="submission" date="2021-01" db="EMBL/GenBank/DDBJ databases">
        <title>Whole genome shotgun sequence of Actinocatenispora rupis NBRC 107355.</title>
        <authorList>
            <person name="Komaki H."/>
            <person name="Tamura T."/>
        </authorList>
    </citation>
    <scope>NUCLEOTIDE SEQUENCE</scope>
    <source>
        <strain evidence="1">NBRC 107355</strain>
    </source>
</reference>
<dbReference type="Gene3D" id="1.10.287.1060">
    <property type="entry name" value="ESAT-6-like"/>
    <property type="match status" value="1"/>
</dbReference>
<gene>
    <name evidence="1" type="ORF">Aru02nite_56330</name>
</gene>
<comment type="caution">
    <text evidence="1">The sequence shown here is derived from an EMBL/GenBank/DDBJ whole genome shotgun (WGS) entry which is preliminary data.</text>
</comment>
<dbReference type="InterPro" id="IPR036689">
    <property type="entry name" value="ESAT-6-like_sf"/>
</dbReference>
<protein>
    <submittedName>
        <fullName evidence="1">Uncharacterized protein</fullName>
    </submittedName>
</protein>
<dbReference type="EMBL" id="BOMB01000033">
    <property type="protein sequence ID" value="GID14744.1"/>
    <property type="molecule type" value="Genomic_DNA"/>
</dbReference>
<organism evidence="1 2">
    <name type="scientific">Actinocatenispora rupis</name>
    <dbReference type="NCBI Taxonomy" id="519421"/>
    <lineage>
        <taxon>Bacteria</taxon>
        <taxon>Bacillati</taxon>
        <taxon>Actinomycetota</taxon>
        <taxon>Actinomycetes</taxon>
        <taxon>Micromonosporales</taxon>
        <taxon>Micromonosporaceae</taxon>
        <taxon>Actinocatenispora</taxon>
    </lineage>
</organism>
<dbReference type="InterPro" id="IPR010310">
    <property type="entry name" value="T7SS_ESAT-6-like"/>
</dbReference>
<evidence type="ECO:0000313" key="1">
    <source>
        <dbReference type="EMBL" id="GID14744.1"/>
    </source>
</evidence>
<name>A0A8J3NGD4_9ACTN</name>
<dbReference type="RefSeq" id="WP_203662663.1">
    <property type="nucleotide sequence ID" value="NZ_BAAAZM010000012.1"/>
</dbReference>
<sequence>MGDATNMRVSKTQLAHAIETFETHHTALASAAQQVVGTVEPVLNVWSSEGAIAAATTHMDVRDTCNRLMNALNLLQAAVSKASHSYDSNDTLVAQEHDEVAAQAPPELDRA</sequence>